<keyword evidence="3" id="KW-1185">Reference proteome</keyword>
<comment type="caution">
    <text evidence="2">The sequence shown here is derived from an EMBL/GenBank/DDBJ whole genome shotgun (WGS) entry which is preliminary data.</text>
</comment>
<reference evidence="2 3" key="1">
    <citation type="journal article" date="2020" name="ISME J.">
        <title>Uncovering the hidden diversity of litter-decomposition mechanisms in mushroom-forming fungi.</title>
        <authorList>
            <person name="Floudas D."/>
            <person name="Bentzer J."/>
            <person name="Ahren D."/>
            <person name="Johansson T."/>
            <person name="Persson P."/>
            <person name="Tunlid A."/>
        </authorList>
    </citation>
    <scope>NUCLEOTIDE SEQUENCE [LARGE SCALE GENOMIC DNA]</scope>
    <source>
        <strain evidence="2 3">CBS 101986</strain>
    </source>
</reference>
<name>A0A8H5BUL8_9AGAR</name>
<gene>
    <name evidence="2" type="ORF">D9619_009249</name>
</gene>
<feature type="region of interest" description="Disordered" evidence="1">
    <location>
        <begin position="73"/>
        <end position="99"/>
    </location>
</feature>
<dbReference type="AlphaFoldDB" id="A0A8H5BUL8"/>
<accession>A0A8H5BUL8</accession>
<evidence type="ECO:0000313" key="2">
    <source>
        <dbReference type="EMBL" id="KAF5329613.1"/>
    </source>
</evidence>
<protein>
    <submittedName>
        <fullName evidence="2">Uncharacterized protein</fullName>
    </submittedName>
</protein>
<dbReference type="Proteomes" id="UP000567179">
    <property type="component" value="Unassembled WGS sequence"/>
</dbReference>
<evidence type="ECO:0000313" key="3">
    <source>
        <dbReference type="Proteomes" id="UP000567179"/>
    </source>
</evidence>
<sequence>MWRYFSFIRTDARRVNAIVLMHDTFCGKLPPCKGRRLASGFLFPVDTKQHGVISHVALDACNPPQGIYKRNCSSEPAPALSSSGRKPVQNLAPIIKPPQPMPPVAAVDMVSTNENKNGTEITRGFWGQLMWEVATASS</sequence>
<evidence type="ECO:0000256" key="1">
    <source>
        <dbReference type="SAM" id="MobiDB-lite"/>
    </source>
</evidence>
<organism evidence="2 3">
    <name type="scientific">Psilocybe cf. subviscida</name>
    <dbReference type="NCBI Taxonomy" id="2480587"/>
    <lineage>
        <taxon>Eukaryota</taxon>
        <taxon>Fungi</taxon>
        <taxon>Dikarya</taxon>
        <taxon>Basidiomycota</taxon>
        <taxon>Agaricomycotina</taxon>
        <taxon>Agaricomycetes</taxon>
        <taxon>Agaricomycetidae</taxon>
        <taxon>Agaricales</taxon>
        <taxon>Agaricineae</taxon>
        <taxon>Strophariaceae</taxon>
        <taxon>Psilocybe</taxon>
    </lineage>
</organism>
<proteinExistence type="predicted"/>
<dbReference type="OrthoDB" id="28092at2759"/>
<dbReference type="EMBL" id="JAACJJ010000002">
    <property type="protein sequence ID" value="KAF5329613.1"/>
    <property type="molecule type" value="Genomic_DNA"/>
</dbReference>